<dbReference type="Proteomes" id="UP001500449">
    <property type="component" value="Unassembled WGS sequence"/>
</dbReference>
<dbReference type="EMBL" id="BAAAQK010000009">
    <property type="protein sequence ID" value="GAA1849977.1"/>
    <property type="molecule type" value="Genomic_DNA"/>
</dbReference>
<accession>A0ABN2N2M6</accession>
<gene>
    <name evidence="1" type="ORF">GCM10009836_32150</name>
</gene>
<dbReference type="RefSeq" id="WP_344417320.1">
    <property type="nucleotide sequence ID" value="NZ_BAAAQK010000009.1"/>
</dbReference>
<organism evidence="1 2">
    <name type="scientific">Pseudonocardia ailaonensis</name>
    <dbReference type="NCBI Taxonomy" id="367279"/>
    <lineage>
        <taxon>Bacteria</taxon>
        <taxon>Bacillati</taxon>
        <taxon>Actinomycetota</taxon>
        <taxon>Actinomycetes</taxon>
        <taxon>Pseudonocardiales</taxon>
        <taxon>Pseudonocardiaceae</taxon>
        <taxon>Pseudonocardia</taxon>
    </lineage>
</organism>
<keyword evidence="2" id="KW-1185">Reference proteome</keyword>
<sequence>MTADATPRKTDADRTRADLVGVLRERLGQEKRRYLDATLDVRIAEERWRARPTEDNRLALVDELTVGLCLGRNHLICLDDLARALGPSCASEIEATRTAEAETTAWLGRTGDTLRHLFDPAA</sequence>
<reference evidence="1 2" key="1">
    <citation type="journal article" date="2019" name="Int. J. Syst. Evol. Microbiol.">
        <title>The Global Catalogue of Microorganisms (GCM) 10K type strain sequencing project: providing services to taxonomists for standard genome sequencing and annotation.</title>
        <authorList>
            <consortium name="The Broad Institute Genomics Platform"/>
            <consortium name="The Broad Institute Genome Sequencing Center for Infectious Disease"/>
            <person name="Wu L."/>
            <person name="Ma J."/>
        </authorList>
    </citation>
    <scope>NUCLEOTIDE SEQUENCE [LARGE SCALE GENOMIC DNA]</scope>
    <source>
        <strain evidence="1 2">JCM 16009</strain>
    </source>
</reference>
<name>A0ABN2N2M6_9PSEU</name>
<proteinExistence type="predicted"/>
<protein>
    <recommendedName>
        <fullName evidence="3">DUF222 domain-containing protein</fullName>
    </recommendedName>
</protein>
<evidence type="ECO:0008006" key="3">
    <source>
        <dbReference type="Google" id="ProtNLM"/>
    </source>
</evidence>
<comment type="caution">
    <text evidence="1">The sequence shown here is derived from an EMBL/GenBank/DDBJ whole genome shotgun (WGS) entry which is preliminary data.</text>
</comment>
<evidence type="ECO:0000313" key="1">
    <source>
        <dbReference type="EMBL" id="GAA1849977.1"/>
    </source>
</evidence>
<evidence type="ECO:0000313" key="2">
    <source>
        <dbReference type="Proteomes" id="UP001500449"/>
    </source>
</evidence>